<evidence type="ECO:0000313" key="1">
    <source>
        <dbReference type="EMBL" id="KAH7914719.1"/>
    </source>
</evidence>
<gene>
    <name evidence="1" type="ORF">BJ138DRAFT_311906</name>
</gene>
<protein>
    <submittedName>
        <fullName evidence="1">Uncharacterized protein</fullName>
    </submittedName>
</protein>
<keyword evidence="2" id="KW-1185">Reference proteome</keyword>
<reference evidence="1" key="1">
    <citation type="journal article" date="2021" name="New Phytol.">
        <title>Evolutionary innovations through gain and loss of genes in the ectomycorrhizal Boletales.</title>
        <authorList>
            <person name="Wu G."/>
            <person name="Miyauchi S."/>
            <person name="Morin E."/>
            <person name="Kuo A."/>
            <person name="Drula E."/>
            <person name="Varga T."/>
            <person name="Kohler A."/>
            <person name="Feng B."/>
            <person name="Cao Y."/>
            <person name="Lipzen A."/>
            <person name="Daum C."/>
            <person name="Hundley H."/>
            <person name="Pangilinan J."/>
            <person name="Johnson J."/>
            <person name="Barry K."/>
            <person name="LaButti K."/>
            <person name="Ng V."/>
            <person name="Ahrendt S."/>
            <person name="Min B."/>
            <person name="Choi I.G."/>
            <person name="Park H."/>
            <person name="Plett J.M."/>
            <person name="Magnuson J."/>
            <person name="Spatafora J.W."/>
            <person name="Nagy L.G."/>
            <person name="Henrissat B."/>
            <person name="Grigoriev I.V."/>
            <person name="Yang Z.L."/>
            <person name="Xu J."/>
            <person name="Martin F.M."/>
        </authorList>
    </citation>
    <scope>NUCLEOTIDE SEQUENCE</scope>
    <source>
        <strain evidence="1">ATCC 28755</strain>
    </source>
</reference>
<name>A0ACB8AP62_9AGAM</name>
<comment type="caution">
    <text evidence="1">The sequence shown here is derived from an EMBL/GenBank/DDBJ whole genome shotgun (WGS) entry which is preliminary data.</text>
</comment>
<sequence>MSGEKTFLAKLRSPFRSTLDTIEDLSIARQSRGIDSASGSRVSSVYLSDDSSAHGFVVVPEFDDTSASTELENSSSIRSNPTQEFSTPSLDSFSNGHSSYFSDFSRQATTGTSPDIEPGYMLAVEASEIPEADHCHLDQRLGVAYDHIRSLQSPVSPCLRNPASDEPGTLRKQLGLPQHSVINHVPSVMPHLPNPHVRPLKSPPSSYYPVPDAETSRPPTPPSCHYNVRSASRFPQSSKPSLHINTNVRSSLDQADIIPKSSRLVHSTKHGSHNVNMPWHLVRNIPAEPASSPSVAVHVASLSPSQCMHKRNATKLVKRKSVNVSTRVSESSLTSSPSIDTRLNEKTSLNSQAPRTGVREQPGAVIIGKEKIIPPIRPPSPLRLDIVSSSLLQPTSCGTIDALILKNHFTRHLTMLLPLCRCILPVHTG</sequence>
<proteinExistence type="predicted"/>
<evidence type="ECO:0000313" key="2">
    <source>
        <dbReference type="Proteomes" id="UP000790377"/>
    </source>
</evidence>
<organism evidence="1 2">
    <name type="scientific">Hygrophoropsis aurantiaca</name>
    <dbReference type="NCBI Taxonomy" id="72124"/>
    <lineage>
        <taxon>Eukaryota</taxon>
        <taxon>Fungi</taxon>
        <taxon>Dikarya</taxon>
        <taxon>Basidiomycota</taxon>
        <taxon>Agaricomycotina</taxon>
        <taxon>Agaricomycetes</taxon>
        <taxon>Agaricomycetidae</taxon>
        <taxon>Boletales</taxon>
        <taxon>Coniophorineae</taxon>
        <taxon>Hygrophoropsidaceae</taxon>
        <taxon>Hygrophoropsis</taxon>
    </lineage>
</organism>
<dbReference type="EMBL" id="MU267609">
    <property type="protein sequence ID" value="KAH7914719.1"/>
    <property type="molecule type" value="Genomic_DNA"/>
</dbReference>
<dbReference type="Proteomes" id="UP000790377">
    <property type="component" value="Unassembled WGS sequence"/>
</dbReference>
<accession>A0ACB8AP62</accession>